<reference evidence="1 2" key="1">
    <citation type="journal article" date="2018" name="Arch. Microbiol.">
        <title>New insights into the metabolic potential of the phototrophic purple bacterium Rhodopila globiformis DSM 161(T) from its draft genome sequence and evidence for a vanadium-dependent nitrogenase.</title>
        <authorList>
            <person name="Imhoff J.F."/>
            <person name="Rahn T."/>
            <person name="Kunzel S."/>
            <person name="Neulinger S.C."/>
        </authorList>
    </citation>
    <scope>NUCLEOTIDE SEQUENCE [LARGE SCALE GENOMIC DNA]</scope>
    <source>
        <strain evidence="1 2">DSM 161</strain>
    </source>
</reference>
<evidence type="ECO:0008006" key="3">
    <source>
        <dbReference type="Google" id="ProtNLM"/>
    </source>
</evidence>
<name>A0A2S6NNU3_RHOGL</name>
<dbReference type="Proteomes" id="UP000239724">
    <property type="component" value="Unassembled WGS sequence"/>
</dbReference>
<evidence type="ECO:0000313" key="1">
    <source>
        <dbReference type="EMBL" id="PPQ39519.1"/>
    </source>
</evidence>
<sequence length="178" mass="19638">MFLVCGAARAESDLVLPKVDFSATAVHESGAVRIVETIHYAAGKLRIDRGNGFSSTILDLDTGTECLLMVNRTYLVLPLDDELFRHFIARTPAMSGAVKTGRTRFDGFEVTKYAFGDDGELAAAGTYWLTDSGIMVRREYDEGVYGANQHHLEYLNDIRIGKQPANLFVVPAGYRKAK</sequence>
<proteinExistence type="predicted"/>
<comment type="caution">
    <text evidence="1">The sequence shown here is derived from an EMBL/GenBank/DDBJ whole genome shotgun (WGS) entry which is preliminary data.</text>
</comment>
<accession>A0A2S6NNU3</accession>
<organism evidence="1 2">
    <name type="scientific">Rhodopila globiformis</name>
    <name type="common">Rhodopseudomonas globiformis</name>
    <dbReference type="NCBI Taxonomy" id="1071"/>
    <lineage>
        <taxon>Bacteria</taxon>
        <taxon>Pseudomonadati</taxon>
        <taxon>Pseudomonadota</taxon>
        <taxon>Alphaproteobacteria</taxon>
        <taxon>Acetobacterales</taxon>
        <taxon>Acetobacteraceae</taxon>
        <taxon>Rhodopila</taxon>
    </lineage>
</organism>
<protein>
    <recommendedName>
        <fullName evidence="3">DUF4412 domain-containing protein</fullName>
    </recommendedName>
</protein>
<evidence type="ECO:0000313" key="2">
    <source>
        <dbReference type="Proteomes" id="UP000239724"/>
    </source>
</evidence>
<dbReference type="EMBL" id="NHRY01000032">
    <property type="protein sequence ID" value="PPQ39519.1"/>
    <property type="molecule type" value="Genomic_DNA"/>
</dbReference>
<dbReference type="AlphaFoldDB" id="A0A2S6NNU3"/>
<gene>
    <name evidence="1" type="ORF">CCS01_01085</name>
</gene>
<keyword evidence="2" id="KW-1185">Reference proteome</keyword>